<proteinExistence type="predicted"/>
<dbReference type="Proteomes" id="UP000594042">
    <property type="component" value="Chromosome"/>
</dbReference>
<feature type="transmembrane region" description="Helical" evidence="1">
    <location>
        <begin position="143"/>
        <end position="164"/>
    </location>
</feature>
<feature type="transmembrane region" description="Helical" evidence="1">
    <location>
        <begin position="390"/>
        <end position="410"/>
    </location>
</feature>
<feature type="transmembrane region" description="Helical" evidence="1">
    <location>
        <begin position="101"/>
        <end position="122"/>
    </location>
</feature>
<organism evidence="2 3">
    <name type="scientific">Coprobacter secundus subsp. similis</name>
    <dbReference type="NCBI Taxonomy" id="2751153"/>
    <lineage>
        <taxon>Bacteria</taxon>
        <taxon>Pseudomonadati</taxon>
        <taxon>Bacteroidota</taxon>
        <taxon>Bacteroidia</taxon>
        <taxon>Bacteroidales</taxon>
        <taxon>Barnesiellaceae</taxon>
        <taxon>Coprobacter</taxon>
    </lineage>
</organism>
<keyword evidence="1" id="KW-1133">Transmembrane helix</keyword>
<feature type="transmembrane region" description="Helical" evidence="1">
    <location>
        <begin position="35"/>
        <end position="56"/>
    </location>
</feature>
<feature type="transmembrane region" description="Helical" evidence="1">
    <location>
        <begin position="63"/>
        <end position="81"/>
    </location>
</feature>
<feature type="transmembrane region" description="Helical" evidence="1">
    <location>
        <begin position="241"/>
        <end position="258"/>
    </location>
</feature>
<dbReference type="AlphaFoldDB" id="A0A7G1I1I9"/>
<evidence type="ECO:0000313" key="2">
    <source>
        <dbReference type="EMBL" id="BCI64594.1"/>
    </source>
</evidence>
<gene>
    <name evidence="2" type="ORF">Cop2CBH44_29470</name>
</gene>
<name>A0A7G1I1I9_9BACT</name>
<evidence type="ECO:0000313" key="3">
    <source>
        <dbReference type="Proteomes" id="UP000594042"/>
    </source>
</evidence>
<protein>
    <recommendedName>
        <fullName evidence="4">Oligosaccharide repeat unit polymerase</fullName>
    </recommendedName>
</protein>
<reference evidence="3" key="1">
    <citation type="submission" date="2020-07" db="EMBL/GenBank/DDBJ databases">
        <title>Complete genome sequencing of Coprobacter sp. strain 2CBH44.</title>
        <authorList>
            <person name="Sakamoto M."/>
            <person name="Murakami T."/>
            <person name="Mori H."/>
        </authorList>
    </citation>
    <scope>NUCLEOTIDE SEQUENCE [LARGE SCALE GENOMIC DNA]</scope>
    <source>
        <strain evidence="3">2CBH44</strain>
    </source>
</reference>
<evidence type="ECO:0008006" key="4">
    <source>
        <dbReference type="Google" id="ProtNLM"/>
    </source>
</evidence>
<feature type="transmembrane region" description="Helical" evidence="1">
    <location>
        <begin position="12"/>
        <end position="29"/>
    </location>
</feature>
<evidence type="ECO:0000256" key="1">
    <source>
        <dbReference type="SAM" id="Phobius"/>
    </source>
</evidence>
<feature type="transmembrane region" description="Helical" evidence="1">
    <location>
        <begin position="170"/>
        <end position="190"/>
    </location>
</feature>
<dbReference type="KEGG" id="copr:Cop2CBH44_29470"/>
<keyword evidence="1" id="KW-0812">Transmembrane</keyword>
<sequence length="464" mass="53481">MVISEKRINMGMNIILSIMISIIYLLMHSTGYYDFSLRFMVAIGLIPVASVAILLLQTAEIRIAVITLVLYQTWNMFLEPYTWDLPVKSIYRIFSSDDFPMMALCSTLSIWMLYFGFLYGMHKIKSKSLLTENYLNIRQIEKLLVYMIIGGLVLQLTQMIISALRIPFGFLGLIETMLPSTVGAVAVLYWLRGGRKIIYLILTIVYVAYYFVYYVGGTLFIYSIFLIAAPTVIYIVERKKIPYMTVFTVAILLLPIYLSRHTYRNEGLYSSGTERLLIGWKILETEYANANILHWQELIDKDNQNYNVDNRTEGVTYLATIINRINNGTSQYAYGETIAWLPTMFIPRFLIPFRPSQNMGDKWAIYYGVKDASWRASINFPMLCEFYANFGYLGMIILSFFNGIFIIWMMGKFNNGIGDTNLMLLIFVVTKIIVIEANVTLAYGAILQVITICWLIKRFILRTA</sequence>
<keyword evidence="1" id="KW-0472">Membrane</keyword>
<accession>A0A7G1I1I9</accession>
<keyword evidence="3" id="KW-1185">Reference proteome</keyword>
<dbReference type="Pfam" id="PF14296">
    <property type="entry name" value="O-ag_pol_Wzy"/>
    <property type="match status" value="1"/>
</dbReference>
<dbReference type="InterPro" id="IPR029468">
    <property type="entry name" value="O-ag_pol_Wzy"/>
</dbReference>
<dbReference type="EMBL" id="AP023322">
    <property type="protein sequence ID" value="BCI64594.1"/>
    <property type="molecule type" value="Genomic_DNA"/>
</dbReference>